<keyword evidence="4 7" id="KW-0808">Transferase</keyword>
<name>A0ABU4VIC3_9ACTN</name>
<protein>
    <submittedName>
        <fullName evidence="7">Precorrin-6A synthase (Deacetylating)</fullName>
        <ecNumber evidence="7">2.1.1.152</ecNumber>
    </submittedName>
</protein>
<dbReference type="NCBIfam" id="TIGR02434">
    <property type="entry name" value="CobF"/>
    <property type="match status" value="1"/>
</dbReference>
<dbReference type="GO" id="GO:0032259">
    <property type="term" value="P:methylation"/>
    <property type="evidence" value="ECO:0007669"/>
    <property type="project" value="UniProtKB-KW"/>
</dbReference>
<dbReference type="SUPFAM" id="SSF53790">
    <property type="entry name" value="Tetrapyrrole methylase"/>
    <property type="match status" value="1"/>
</dbReference>
<comment type="pathway">
    <text evidence="1">Cofactor biosynthesis; adenosylcobalamin biosynthesis.</text>
</comment>
<evidence type="ECO:0000256" key="5">
    <source>
        <dbReference type="ARBA" id="ARBA00022691"/>
    </source>
</evidence>
<keyword evidence="3 7" id="KW-0489">Methyltransferase</keyword>
<dbReference type="EMBL" id="JAXAVX010000003">
    <property type="protein sequence ID" value="MDX8151543.1"/>
    <property type="molecule type" value="Genomic_DNA"/>
</dbReference>
<dbReference type="InterPro" id="IPR035996">
    <property type="entry name" value="4pyrrol_Methylase_sf"/>
</dbReference>
<keyword evidence="2" id="KW-0169">Cobalamin biosynthesis</keyword>
<keyword evidence="8" id="KW-1185">Reference proteome</keyword>
<evidence type="ECO:0000256" key="3">
    <source>
        <dbReference type="ARBA" id="ARBA00022603"/>
    </source>
</evidence>
<dbReference type="PIRSF" id="PIRSF036525">
    <property type="entry name" value="CobF"/>
    <property type="match status" value="1"/>
</dbReference>
<accession>A0ABU4VIC3</accession>
<evidence type="ECO:0000256" key="4">
    <source>
        <dbReference type="ARBA" id="ARBA00022679"/>
    </source>
</evidence>
<proteinExistence type="predicted"/>
<evidence type="ECO:0000313" key="7">
    <source>
        <dbReference type="EMBL" id="MDX8151543.1"/>
    </source>
</evidence>
<dbReference type="EC" id="2.1.1.152" evidence="7"/>
<dbReference type="RefSeq" id="WP_319953698.1">
    <property type="nucleotide sequence ID" value="NZ_JAXAVX010000003.1"/>
</dbReference>
<evidence type="ECO:0000259" key="6">
    <source>
        <dbReference type="Pfam" id="PF00590"/>
    </source>
</evidence>
<dbReference type="Gene3D" id="3.40.1010.10">
    <property type="entry name" value="Cobalt-precorrin-4 Transmethylase, Domain 1"/>
    <property type="match status" value="1"/>
</dbReference>
<dbReference type="Proteomes" id="UP001277761">
    <property type="component" value="Unassembled WGS sequence"/>
</dbReference>
<dbReference type="InterPro" id="IPR000878">
    <property type="entry name" value="4pyrrol_Mease"/>
</dbReference>
<dbReference type="Pfam" id="PF00590">
    <property type="entry name" value="TP_methylase"/>
    <property type="match status" value="1"/>
</dbReference>
<dbReference type="GO" id="GO:0043819">
    <property type="term" value="F:precorrin-6A synthase (deacetylating) activity"/>
    <property type="evidence" value="ECO:0007669"/>
    <property type="project" value="UniProtKB-EC"/>
</dbReference>
<sequence>MRHLSLVGIGAGDPDQVTVQAIKALDAARVIFLITKVRETEDLVAVRREVLRRHVTGEHRVVELVDPPRGRSRDAHEGVVDDWRTRRAKQWAAAIATELGEDERGAFLVWGDPAIYDSTLGVVEQVLASGTVAFDYDVVPGISAVQDLAARHRTTLNQVGGTIRVTPGRRLAEQLADLTTEDVVVMLDAELAFADQDPDLELFWGAYLGTPDELLIHGRLGDVADEVVRVRAQARERKGWMFDTYLLRRAR</sequence>
<organism evidence="7 8">
    <name type="scientific">Patulibacter brassicae</name>
    <dbReference type="NCBI Taxonomy" id="1705717"/>
    <lineage>
        <taxon>Bacteria</taxon>
        <taxon>Bacillati</taxon>
        <taxon>Actinomycetota</taxon>
        <taxon>Thermoleophilia</taxon>
        <taxon>Solirubrobacterales</taxon>
        <taxon>Patulibacteraceae</taxon>
        <taxon>Patulibacter</taxon>
    </lineage>
</organism>
<feature type="domain" description="Tetrapyrrole methylase" evidence="6">
    <location>
        <begin position="4"/>
        <end position="223"/>
    </location>
</feature>
<dbReference type="InterPro" id="IPR012797">
    <property type="entry name" value="CobF"/>
</dbReference>
<dbReference type="InterPro" id="IPR014777">
    <property type="entry name" value="4pyrrole_Mease_sub1"/>
</dbReference>
<keyword evidence="5" id="KW-0949">S-adenosyl-L-methionine</keyword>
<evidence type="ECO:0000256" key="2">
    <source>
        <dbReference type="ARBA" id="ARBA00022573"/>
    </source>
</evidence>
<dbReference type="Gene3D" id="3.30.950.10">
    <property type="entry name" value="Methyltransferase, Cobalt-precorrin-4 Transmethylase, Domain 2"/>
    <property type="match status" value="1"/>
</dbReference>
<dbReference type="PANTHER" id="PTHR43467:SF1">
    <property type="entry name" value="PRECORRIN-6A SYNTHASE [DEACETYLATING]"/>
    <property type="match status" value="1"/>
</dbReference>
<dbReference type="PANTHER" id="PTHR43467">
    <property type="entry name" value="COBALT-PRECORRIN-2 C(20)-METHYLTRANSFERASE"/>
    <property type="match status" value="1"/>
</dbReference>
<comment type="caution">
    <text evidence="7">The sequence shown here is derived from an EMBL/GenBank/DDBJ whole genome shotgun (WGS) entry which is preliminary data.</text>
</comment>
<reference evidence="7 8" key="1">
    <citation type="submission" date="2023-11" db="EMBL/GenBank/DDBJ databases">
        <authorList>
            <person name="Xu M."/>
            <person name="Jiang T."/>
        </authorList>
    </citation>
    <scope>NUCLEOTIDE SEQUENCE [LARGE SCALE GENOMIC DNA]</scope>
    <source>
        <strain evidence="7 8">SD</strain>
    </source>
</reference>
<gene>
    <name evidence="7" type="primary">cobF</name>
    <name evidence="7" type="ORF">SK069_08075</name>
</gene>
<evidence type="ECO:0000313" key="8">
    <source>
        <dbReference type="Proteomes" id="UP001277761"/>
    </source>
</evidence>
<dbReference type="InterPro" id="IPR014776">
    <property type="entry name" value="4pyrrole_Mease_sub2"/>
</dbReference>
<dbReference type="CDD" id="cd11643">
    <property type="entry name" value="Precorrin-6A-synthase"/>
    <property type="match status" value="1"/>
</dbReference>
<evidence type="ECO:0000256" key="1">
    <source>
        <dbReference type="ARBA" id="ARBA00004953"/>
    </source>
</evidence>